<accession>A0ABT2EIJ9</accession>
<protein>
    <submittedName>
        <fullName evidence="1">Uncharacterized protein</fullName>
    </submittedName>
</protein>
<sequence length="80" mass="8979">MALKMNGLFCNALALLHKQPCERVHESIEMRHNLQRMVSGLGIKVLVKDATADVKSLPDGEGIRRSLKTFKKFEEVLALC</sequence>
<evidence type="ECO:0000313" key="1">
    <source>
        <dbReference type="EMBL" id="MCS3917779.1"/>
    </source>
</evidence>
<dbReference type="Proteomes" id="UP001204798">
    <property type="component" value="Unassembled WGS sequence"/>
</dbReference>
<organism evidence="1 2">
    <name type="scientific">Candidatus Fervidibacter sacchari</name>
    <dbReference type="NCBI Taxonomy" id="1448929"/>
    <lineage>
        <taxon>Bacteria</taxon>
        <taxon>Candidatus Fervidibacterota</taxon>
        <taxon>Candidatus Fervidibacter</taxon>
    </lineage>
</organism>
<dbReference type="EMBL" id="JANUCP010000001">
    <property type="protein sequence ID" value="MCS3917779.1"/>
    <property type="molecule type" value="Genomic_DNA"/>
</dbReference>
<gene>
    <name evidence="1" type="ORF">M2350_000176</name>
</gene>
<evidence type="ECO:0000313" key="2">
    <source>
        <dbReference type="Proteomes" id="UP001204798"/>
    </source>
</evidence>
<reference evidence="1 2" key="1">
    <citation type="submission" date="2022-08" db="EMBL/GenBank/DDBJ databases">
        <title>Bacterial and archaeal communities from various locations to study Microbial Dark Matter (Phase II).</title>
        <authorList>
            <person name="Stepanauskas R."/>
        </authorList>
    </citation>
    <scope>NUCLEOTIDE SEQUENCE [LARGE SCALE GENOMIC DNA]</scope>
    <source>
        <strain evidence="1 2">PD1</strain>
    </source>
</reference>
<proteinExistence type="predicted"/>
<dbReference type="RefSeq" id="WP_259092303.1">
    <property type="nucleotide sequence ID" value="NZ_CP130454.1"/>
</dbReference>
<name>A0ABT2EIJ9_9BACT</name>
<comment type="caution">
    <text evidence="1">The sequence shown here is derived from an EMBL/GenBank/DDBJ whole genome shotgun (WGS) entry which is preliminary data.</text>
</comment>
<keyword evidence="2" id="KW-1185">Reference proteome</keyword>